<feature type="domain" description="Cadherin" evidence="12">
    <location>
        <begin position="456"/>
        <end position="553"/>
    </location>
</feature>
<evidence type="ECO:0000256" key="6">
    <source>
        <dbReference type="ARBA" id="ARBA00022837"/>
    </source>
</evidence>
<feature type="domain" description="Cadherin" evidence="12">
    <location>
        <begin position="19"/>
        <end position="129"/>
    </location>
</feature>
<dbReference type="FunFam" id="2.60.40.60:FF:000007">
    <property type="entry name" value="Protocadherin alpha 2"/>
    <property type="match status" value="1"/>
</dbReference>
<feature type="domain" description="Cadherin" evidence="12">
    <location>
        <begin position="130"/>
        <end position="237"/>
    </location>
</feature>
<comment type="subcellular location">
    <subcellularLocation>
        <location evidence="1">Cell membrane</location>
        <topology evidence="1">Single-pass type I membrane protein</topology>
    </subcellularLocation>
</comment>
<organism evidence="13 14">
    <name type="scientific">Lottia gigantea</name>
    <name type="common">Giant owl limpet</name>
    <dbReference type="NCBI Taxonomy" id="225164"/>
    <lineage>
        <taxon>Eukaryota</taxon>
        <taxon>Metazoa</taxon>
        <taxon>Spiralia</taxon>
        <taxon>Lophotrochozoa</taxon>
        <taxon>Mollusca</taxon>
        <taxon>Gastropoda</taxon>
        <taxon>Patellogastropoda</taxon>
        <taxon>Lottioidea</taxon>
        <taxon>Lottiidae</taxon>
        <taxon>Lottia</taxon>
    </lineage>
</organism>
<dbReference type="PRINTS" id="PR00205">
    <property type="entry name" value="CADHERIN"/>
</dbReference>
<dbReference type="RefSeq" id="XP_009055267.1">
    <property type="nucleotide sequence ID" value="XM_009057019.1"/>
</dbReference>
<dbReference type="Gene3D" id="2.60.40.60">
    <property type="entry name" value="Cadherins"/>
    <property type="match status" value="6"/>
</dbReference>
<evidence type="ECO:0000256" key="5">
    <source>
        <dbReference type="ARBA" id="ARBA00022737"/>
    </source>
</evidence>
<evidence type="ECO:0000313" key="14">
    <source>
        <dbReference type="Proteomes" id="UP000030746"/>
    </source>
</evidence>
<evidence type="ECO:0000256" key="3">
    <source>
        <dbReference type="ARBA" id="ARBA00022692"/>
    </source>
</evidence>
<proteinExistence type="predicted"/>
<dbReference type="SUPFAM" id="SSF49313">
    <property type="entry name" value="Cadherin-like"/>
    <property type="match status" value="6"/>
</dbReference>
<feature type="domain" description="Cadherin" evidence="12">
    <location>
        <begin position="344"/>
        <end position="447"/>
    </location>
</feature>
<dbReference type="FunFam" id="2.60.40.60:FF:000021">
    <property type="entry name" value="FAT atypical cadherin 1"/>
    <property type="match status" value="1"/>
</dbReference>
<dbReference type="FunFam" id="2.60.40.60:FF:000002">
    <property type="entry name" value="Protocadherin alpha 2"/>
    <property type="match status" value="1"/>
</dbReference>
<reference evidence="13 14" key="1">
    <citation type="journal article" date="2013" name="Nature">
        <title>Insights into bilaterian evolution from three spiralian genomes.</title>
        <authorList>
            <person name="Simakov O."/>
            <person name="Marletaz F."/>
            <person name="Cho S.J."/>
            <person name="Edsinger-Gonzales E."/>
            <person name="Havlak P."/>
            <person name="Hellsten U."/>
            <person name="Kuo D.H."/>
            <person name="Larsson T."/>
            <person name="Lv J."/>
            <person name="Arendt D."/>
            <person name="Savage R."/>
            <person name="Osoegawa K."/>
            <person name="de Jong P."/>
            <person name="Grimwood J."/>
            <person name="Chapman J.A."/>
            <person name="Shapiro H."/>
            <person name="Aerts A."/>
            <person name="Otillar R.P."/>
            <person name="Terry A.Y."/>
            <person name="Boore J.L."/>
            <person name="Grigoriev I.V."/>
            <person name="Lindberg D.R."/>
            <person name="Seaver E.C."/>
            <person name="Weisblat D.A."/>
            <person name="Putnam N.H."/>
            <person name="Rokhsar D.S."/>
        </authorList>
    </citation>
    <scope>NUCLEOTIDE SEQUENCE [LARGE SCALE GENOMIC DNA]</scope>
</reference>
<keyword evidence="10" id="KW-0325">Glycoprotein</keyword>
<keyword evidence="2" id="KW-1003">Cell membrane</keyword>
<dbReference type="GO" id="GO:0007156">
    <property type="term" value="P:homophilic cell adhesion via plasma membrane adhesion molecules"/>
    <property type="evidence" value="ECO:0007669"/>
    <property type="project" value="InterPro"/>
</dbReference>
<gene>
    <name evidence="13" type="ORF">LOTGIDRAFT_71700</name>
</gene>
<keyword evidence="14" id="KW-1185">Reference proteome</keyword>
<dbReference type="KEGG" id="lgi:LOTGIDRAFT_71700"/>
<dbReference type="PROSITE" id="PS50268">
    <property type="entry name" value="CADHERIN_2"/>
    <property type="match status" value="6"/>
</dbReference>
<dbReference type="Proteomes" id="UP000030746">
    <property type="component" value="Unassembled WGS sequence"/>
</dbReference>
<keyword evidence="4" id="KW-0732">Signal</keyword>
<dbReference type="GO" id="GO:0005509">
    <property type="term" value="F:calcium ion binding"/>
    <property type="evidence" value="ECO:0007669"/>
    <property type="project" value="UniProtKB-UniRule"/>
</dbReference>
<evidence type="ECO:0000256" key="1">
    <source>
        <dbReference type="ARBA" id="ARBA00004251"/>
    </source>
</evidence>
<dbReference type="SMART" id="SM00112">
    <property type="entry name" value="CA"/>
    <property type="match status" value="6"/>
</dbReference>
<dbReference type="Pfam" id="PF00028">
    <property type="entry name" value="Cadherin"/>
    <property type="match status" value="6"/>
</dbReference>
<name>V4BX89_LOTGI</name>
<dbReference type="OrthoDB" id="6252479at2759"/>
<protein>
    <recommendedName>
        <fullName evidence="12">Cadherin domain-containing protein</fullName>
    </recommendedName>
</protein>
<keyword evidence="3" id="KW-0812">Transmembrane</keyword>
<evidence type="ECO:0000256" key="8">
    <source>
        <dbReference type="ARBA" id="ARBA00022989"/>
    </source>
</evidence>
<feature type="domain" description="Cadherin" evidence="12">
    <location>
        <begin position="240"/>
        <end position="343"/>
    </location>
</feature>
<dbReference type="PANTHER" id="PTHR24028:SF146">
    <property type="entry name" value="CADHERIN 96CB, ISOFORM D-RELATED"/>
    <property type="match status" value="1"/>
</dbReference>
<dbReference type="GO" id="GO:0005886">
    <property type="term" value="C:plasma membrane"/>
    <property type="evidence" value="ECO:0007669"/>
    <property type="project" value="UniProtKB-SubCell"/>
</dbReference>
<dbReference type="InterPro" id="IPR050174">
    <property type="entry name" value="Protocadherin/Cadherin-CA"/>
</dbReference>
<feature type="domain" description="Cadherin" evidence="12">
    <location>
        <begin position="557"/>
        <end position="653"/>
    </location>
</feature>
<dbReference type="HOGENOM" id="CLU_006480_5_1_1"/>
<dbReference type="InterPro" id="IPR020894">
    <property type="entry name" value="Cadherin_CS"/>
</dbReference>
<feature type="non-terminal residue" evidence="13">
    <location>
        <position position="654"/>
    </location>
</feature>
<dbReference type="PANTHER" id="PTHR24028">
    <property type="entry name" value="CADHERIN-87A"/>
    <property type="match status" value="1"/>
</dbReference>
<keyword evidence="5" id="KW-0677">Repeat</keyword>
<evidence type="ECO:0000256" key="2">
    <source>
        <dbReference type="ARBA" id="ARBA00022475"/>
    </source>
</evidence>
<sequence length="654" mass="72743">LLKVKVVIEDVNDNRPQFPQPQISLTVPESVPTNHVLLTSGAVDKDMGLNNSIQSYSLIPSAGMFGLKVVKNWDGSSDLGIVVKHPLDRETRDQFQVKVIAQDGGYPVKTGSVIIDITVTDVNDNPPVFINKTYHVSVYENLPPDRTVVQLVAFDADEGINSNVAYRFSSRVSDAVRKAFDIDPSTGRVFAIGSIDYELTKQYQFMVEAYDAGSPSLSSGVLVTVDVKDENDNAPQININLTPEGTKISEAVDTNKFVAHVSVTDKDSGRNARVECSMSDSHFLLENFFDDSYKIVLGKNLDHETQASHNVTITCRDGGQVPLANSSSFTVHVLDENDNFPAFSKTKYMASIIENNQIGEEVLQVSAHDWDSGENGRVYYSMENKIQKYFAIDKQSGIITAQTVLDREKTPEFKFNVVANDYGSKPNAQSVEVVISVLDQNDQPPHFKRPWFFLYVMENQPPGAVAGNITAVDNDTITNSEFLYSIPINSWALDYFSVHARTGLVTTKKEFDREHNDQFSFTVHVQDPQVPGFSDKANVTIYILDDNDNVPIIQYPTAENYTAEVPFETSVGTVLSTMQAFDKDEPANARIIYTLKSGNNRHLFNLNRVTGDLTLSRRIRPDDSALYKLEIMVSDSGNPPMSSRTKFYLNVAES</sequence>
<evidence type="ECO:0000256" key="9">
    <source>
        <dbReference type="ARBA" id="ARBA00023136"/>
    </source>
</evidence>
<dbReference type="AlphaFoldDB" id="V4BX89"/>
<dbReference type="CDD" id="cd11304">
    <property type="entry name" value="Cadherin_repeat"/>
    <property type="match status" value="6"/>
</dbReference>
<dbReference type="GeneID" id="20252028"/>
<evidence type="ECO:0000256" key="7">
    <source>
        <dbReference type="ARBA" id="ARBA00022889"/>
    </source>
</evidence>
<keyword evidence="8" id="KW-1133">Transmembrane helix</keyword>
<feature type="non-terminal residue" evidence="13">
    <location>
        <position position="1"/>
    </location>
</feature>
<evidence type="ECO:0000256" key="4">
    <source>
        <dbReference type="ARBA" id="ARBA00022729"/>
    </source>
</evidence>
<dbReference type="OMA" id="NCPEFSL"/>
<dbReference type="InterPro" id="IPR002126">
    <property type="entry name" value="Cadherin-like_dom"/>
</dbReference>
<evidence type="ECO:0000313" key="13">
    <source>
        <dbReference type="EMBL" id="ESO93694.1"/>
    </source>
</evidence>
<evidence type="ECO:0000256" key="11">
    <source>
        <dbReference type="PROSITE-ProRule" id="PRU00043"/>
    </source>
</evidence>
<dbReference type="PROSITE" id="PS00232">
    <property type="entry name" value="CADHERIN_1"/>
    <property type="match status" value="4"/>
</dbReference>
<evidence type="ECO:0000259" key="12">
    <source>
        <dbReference type="PROSITE" id="PS50268"/>
    </source>
</evidence>
<evidence type="ECO:0000256" key="10">
    <source>
        <dbReference type="ARBA" id="ARBA00023180"/>
    </source>
</evidence>
<keyword evidence="9" id="KW-0472">Membrane</keyword>
<keyword evidence="7" id="KW-0130">Cell adhesion</keyword>
<keyword evidence="6 11" id="KW-0106">Calcium</keyword>
<dbReference type="FunFam" id="2.60.40.60:FF:000092">
    <property type="entry name" value="Protocadherin 8"/>
    <property type="match status" value="1"/>
</dbReference>
<dbReference type="CTD" id="20252028"/>
<dbReference type="InterPro" id="IPR015919">
    <property type="entry name" value="Cadherin-like_sf"/>
</dbReference>
<dbReference type="FunFam" id="2.60.40.60:FF:000020">
    <property type="entry name" value="Dachsous cadherin-related 1b"/>
    <property type="match status" value="2"/>
</dbReference>
<dbReference type="EMBL" id="KB201890">
    <property type="protein sequence ID" value="ESO93694.1"/>
    <property type="molecule type" value="Genomic_DNA"/>
</dbReference>
<accession>V4BX89</accession>